<evidence type="ECO:0000313" key="2">
    <source>
        <dbReference type="EMBL" id="CAA9229863.1"/>
    </source>
</evidence>
<reference evidence="2" key="1">
    <citation type="submission" date="2020-02" db="EMBL/GenBank/DDBJ databases">
        <authorList>
            <person name="Meier V. D."/>
        </authorList>
    </citation>
    <scope>NUCLEOTIDE SEQUENCE</scope>
    <source>
        <strain evidence="2">AVDCRST_MAG04</strain>
    </source>
</reference>
<feature type="compositionally biased region" description="Basic and acidic residues" evidence="1">
    <location>
        <begin position="47"/>
        <end position="56"/>
    </location>
</feature>
<sequence length="74" mass="8055">MRVLRSRLTTVLPYFPGLQVATALSRSAPVRALPRSPEQGAGGGERNQAERTEGRTVRVAALGWLDGDRPRRGD</sequence>
<protein>
    <submittedName>
        <fullName evidence="2">Uncharacterized protein</fullName>
    </submittedName>
</protein>
<evidence type="ECO:0000256" key="1">
    <source>
        <dbReference type="SAM" id="MobiDB-lite"/>
    </source>
</evidence>
<organism evidence="2">
    <name type="scientific">uncultured Acetobacteraceae bacterium</name>
    <dbReference type="NCBI Taxonomy" id="169975"/>
    <lineage>
        <taxon>Bacteria</taxon>
        <taxon>Pseudomonadati</taxon>
        <taxon>Pseudomonadota</taxon>
        <taxon>Alphaproteobacteria</taxon>
        <taxon>Acetobacterales</taxon>
        <taxon>Acetobacteraceae</taxon>
        <taxon>environmental samples</taxon>
    </lineage>
</organism>
<dbReference type="AlphaFoldDB" id="A0A6J4HRC6"/>
<gene>
    <name evidence="2" type="ORF">AVDCRST_MAG04-1067</name>
</gene>
<name>A0A6J4HRC6_9PROT</name>
<feature type="region of interest" description="Disordered" evidence="1">
    <location>
        <begin position="25"/>
        <end position="74"/>
    </location>
</feature>
<proteinExistence type="predicted"/>
<accession>A0A6J4HRC6</accession>
<dbReference type="EMBL" id="CADCTL010000079">
    <property type="protein sequence ID" value="CAA9229863.1"/>
    <property type="molecule type" value="Genomic_DNA"/>
</dbReference>